<dbReference type="Proteomes" id="UP000198211">
    <property type="component" value="Unassembled WGS sequence"/>
</dbReference>
<evidence type="ECO:0000313" key="3">
    <source>
        <dbReference type="Proteomes" id="UP000198211"/>
    </source>
</evidence>
<name>A0A225USN6_9STRA</name>
<organism evidence="2 3">
    <name type="scientific">Phytophthora megakarya</name>
    <dbReference type="NCBI Taxonomy" id="4795"/>
    <lineage>
        <taxon>Eukaryota</taxon>
        <taxon>Sar</taxon>
        <taxon>Stramenopiles</taxon>
        <taxon>Oomycota</taxon>
        <taxon>Peronosporomycetes</taxon>
        <taxon>Peronosporales</taxon>
        <taxon>Peronosporaceae</taxon>
        <taxon>Phytophthora</taxon>
    </lineage>
</organism>
<keyword evidence="3" id="KW-1185">Reference proteome</keyword>
<feature type="region of interest" description="Disordered" evidence="1">
    <location>
        <begin position="33"/>
        <end position="55"/>
    </location>
</feature>
<feature type="non-terminal residue" evidence="2">
    <location>
        <position position="1"/>
    </location>
</feature>
<reference evidence="3" key="1">
    <citation type="submission" date="2017-03" db="EMBL/GenBank/DDBJ databases">
        <title>Phytopthora megakarya and P. palmivora, two closely related causual agents of cacao black pod achieved similar genome size and gene model numbers by different mechanisms.</title>
        <authorList>
            <person name="Ali S."/>
            <person name="Shao J."/>
            <person name="Larry D.J."/>
            <person name="Kronmiller B."/>
            <person name="Shen D."/>
            <person name="Strem M.D."/>
            <person name="Melnick R.L."/>
            <person name="Guiltinan M.J."/>
            <person name="Tyler B.M."/>
            <person name="Meinhardt L.W."/>
            <person name="Bailey B.A."/>
        </authorList>
    </citation>
    <scope>NUCLEOTIDE SEQUENCE [LARGE SCALE GENOMIC DNA]</scope>
    <source>
        <strain evidence="3">zdho120</strain>
    </source>
</reference>
<gene>
    <name evidence="2" type="ORF">PHMEG_00033956</name>
</gene>
<sequence length="127" mass="14600">KELQDGLQRVHDGETITHAVNTSRVTRSTLKRHMNAQEGQETIKNKIRRPGPTPVRPAECENDIVTWVAAMQRSCVKFCCALLTRSSQRWMQLQLLVECIKRRSWKLRSSSVTALELVEFSPSHSRE</sequence>
<proteinExistence type="predicted"/>
<accession>A0A225USN6</accession>
<dbReference type="OrthoDB" id="122181at2759"/>
<evidence type="ECO:0000313" key="2">
    <source>
        <dbReference type="EMBL" id="OWY95911.1"/>
    </source>
</evidence>
<protein>
    <submittedName>
        <fullName evidence="2">Uncharacterized protein</fullName>
    </submittedName>
</protein>
<evidence type="ECO:0000256" key="1">
    <source>
        <dbReference type="SAM" id="MobiDB-lite"/>
    </source>
</evidence>
<dbReference type="EMBL" id="NBNE01012330">
    <property type="protein sequence ID" value="OWY95911.1"/>
    <property type="molecule type" value="Genomic_DNA"/>
</dbReference>
<dbReference type="AlphaFoldDB" id="A0A225USN6"/>
<comment type="caution">
    <text evidence="2">The sequence shown here is derived from an EMBL/GenBank/DDBJ whole genome shotgun (WGS) entry which is preliminary data.</text>
</comment>